<name>A0A9D4ST45_RHISA</name>
<accession>A0A9D4ST45</accession>
<keyword evidence="2" id="KW-1185">Reference proteome</keyword>
<proteinExistence type="predicted"/>
<reference evidence="1" key="2">
    <citation type="submission" date="2021-09" db="EMBL/GenBank/DDBJ databases">
        <authorList>
            <person name="Jia N."/>
            <person name="Wang J."/>
            <person name="Shi W."/>
            <person name="Du L."/>
            <person name="Sun Y."/>
            <person name="Zhan W."/>
            <person name="Jiang J."/>
            <person name="Wang Q."/>
            <person name="Zhang B."/>
            <person name="Ji P."/>
            <person name="Sakyi L.B."/>
            <person name="Cui X."/>
            <person name="Yuan T."/>
            <person name="Jiang B."/>
            <person name="Yang W."/>
            <person name="Lam T.T.-Y."/>
            <person name="Chang Q."/>
            <person name="Ding S."/>
            <person name="Wang X."/>
            <person name="Zhu J."/>
            <person name="Ruan X."/>
            <person name="Zhao L."/>
            <person name="Wei J."/>
            <person name="Que T."/>
            <person name="Du C."/>
            <person name="Cheng J."/>
            <person name="Dai P."/>
            <person name="Han X."/>
            <person name="Huang E."/>
            <person name="Gao Y."/>
            <person name="Liu J."/>
            <person name="Shao H."/>
            <person name="Ye R."/>
            <person name="Li L."/>
            <person name="Wei W."/>
            <person name="Wang X."/>
            <person name="Wang C."/>
            <person name="Huo Q."/>
            <person name="Li W."/>
            <person name="Guo W."/>
            <person name="Chen H."/>
            <person name="Chen S."/>
            <person name="Zhou L."/>
            <person name="Zhou L."/>
            <person name="Ni X."/>
            <person name="Tian J."/>
            <person name="Zhou Y."/>
            <person name="Sheng Y."/>
            <person name="Liu T."/>
            <person name="Pan Y."/>
            <person name="Xia L."/>
            <person name="Li J."/>
            <person name="Zhao F."/>
            <person name="Cao W."/>
        </authorList>
    </citation>
    <scope>NUCLEOTIDE SEQUENCE</scope>
    <source>
        <strain evidence="1">Rsan-2018</strain>
        <tissue evidence="1">Larvae</tissue>
    </source>
</reference>
<evidence type="ECO:0000313" key="1">
    <source>
        <dbReference type="EMBL" id="KAH7944273.1"/>
    </source>
</evidence>
<comment type="caution">
    <text evidence="1">The sequence shown here is derived from an EMBL/GenBank/DDBJ whole genome shotgun (WGS) entry which is preliminary data.</text>
</comment>
<sequence>MSYGSPAMLGKIDPEQASAICQFCDIRADLFRMVWSYQFNRSIAHITQPTWEGWEEALSSPAVEYQRSLVERALVATQSNGVPQCGPAHSYI</sequence>
<dbReference type="AlphaFoldDB" id="A0A9D4ST45"/>
<dbReference type="EMBL" id="JABSTV010001253">
    <property type="protein sequence ID" value="KAH7944273.1"/>
    <property type="molecule type" value="Genomic_DNA"/>
</dbReference>
<reference evidence="1" key="1">
    <citation type="journal article" date="2020" name="Cell">
        <title>Large-Scale Comparative Analyses of Tick Genomes Elucidate Their Genetic Diversity and Vector Capacities.</title>
        <authorList>
            <consortium name="Tick Genome and Microbiome Consortium (TIGMIC)"/>
            <person name="Jia N."/>
            <person name="Wang J."/>
            <person name="Shi W."/>
            <person name="Du L."/>
            <person name="Sun Y."/>
            <person name="Zhan W."/>
            <person name="Jiang J.F."/>
            <person name="Wang Q."/>
            <person name="Zhang B."/>
            <person name="Ji P."/>
            <person name="Bell-Sakyi L."/>
            <person name="Cui X.M."/>
            <person name="Yuan T.T."/>
            <person name="Jiang B.G."/>
            <person name="Yang W.F."/>
            <person name="Lam T.T."/>
            <person name="Chang Q.C."/>
            <person name="Ding S.J."/>
            <person name="Wang X.J."/>
            <person name="Zhu J.G."/>
            <person name="Ruan X.D."/>
            <person name="Zhao L."/>
            <person name="Wei J.T."/>
            <person name="Ye R.Z."/>
            <person name="Que T.C."/>
            <person name="Du C.H."/>
            <person name="Zhou Y.H."/>
            <person name="Cheng J.X."/>
            <person name="Dai P.F."/>
            <person name="Guo W.B."/>
            <person name="Han X.H."/>
            <person name="Huang E.J."/>
            <person name="Li L.F."/>
            <person name="Wei W."/>
            <person name="Gao Y.C."/>
            <person name="Liu J.Z."/>
            <person name="Shao H.Z."/>
            <person name="Wang X."/>
            <person name="Wang C.C."/>
            <person name="Yang T.C."/>
            <person name="Huo Q.B."/>
            <person name="Li W."/>
            <person name="Chen H.Y."/>
            <person name="Chen S.E."/>
            <person name="Zhou L.G."/>
            <person name="Ni X.B."/>
            <person name="Tian J.H."/>
            <person name="Sheng Y."/>
            <person name="Liu T."/>
            <person name="Pan Y.S."/>
            <person name="Xia L.Y."/>
            <person name="Li J."/>
            <person name="Zhao F."/>
            <person name="Cao W.C."/>
        </authorList>
    </citation>
    <scope>NUCLEOTIDE SEQUENCE</scope>
    <source>
        <strain evidence="1">Rsan-2018</strain>
    </source>
</reference>
<protein>
    <submittedName>
        <fullName evidence="1">Uncharacterized protein</fullName>
    </submittedName>
</protein>
<organism evidence="1 2">
    <name type="scientific">Rhipicephalus sanguineus</name>
    <name type="common">Brown dog tick</name>
    <name type="synonym">Ixodes sanguineus</name>
    <dbReference type="NCBI Taxonomy" id="34632"/>
    <lineage>
        <taxon>Eukaryota</taxon>
        <taxon>Metazoa</taxon>
        <taxon>Ecdysozoa</taxon>
        <taxon>Arthropoda</taxon>
        <taxon>Chelicerata</taxon>
        <taxon>Arachnida</taxon>
        <taxon>Acari</taxon>
        <taxon>Parasitiformes</taxon>
        <taxon>Ixodida</taxon>
        <taxon>Ixodoidea</taxon>
        <taxon>Ixodidae</taxon>
        <taxon>Rhipicephalinae</taxon>
        <taxon>Rhipicephalus</taxon>
        <taxon>Rhipicephalus</taxon>
    </lineage>
</organism>
<dbReference type="Proteomes" id="UP000821837">
    <property type="component" value="Unassembled WGS sequence"/>
</dbReference>
<gene>
    <name evidence="1" type="ORF">HPB52_017860</name>
</gene>
<evidence type="ECO:0000313" key="2">
    <source>
        <dbReference type="Proteomes" id="UP000821837"/>
    </source>
</evidence>